<dbReference type="PANTHER" id="PTHR20857">
    <property type="entry name" value="THIAMINE-PHOSPHATE PYROPHOSPHORYLASE"/>
    <property type="match status" value="1"/>
</dbReference>
<keyword evidence="2" id="KW-0784">Thiamine biosynthesis</keyword>
<dbReference type="Gene3D" id="3.20.20.70">
    <property type="entry name" value="Aldolase class I"/>
    <property type="match status" value="1"/>
</dbReference>
<proteinExistence type="predicted"/>
<dbReference type="InterPro" id="IPR013785">
    <property type="entry name" value="Aldolase_TIM"/>
</dbReference>
<evidence type="ECO:0000313" key="4">
    <source>
        <dbReference type="EMBL" id="MDE8564203.1"/>
    </source>
</evidence>
<dbReference type="PANTHER" id="PTHR20857:SF22">
    <property type="entry name" value="THIAZOLE TAUTOMERASE"/>
    <property type="match status" value="1"/>
</dbReference>
<keyword evidence="5" id="KW-1185">Reference proteome</keyword>
<dbReference type="Pfam" id="PF02581">
    <property type="entry name" value="TMP-TENI"/>
    <property type="match status" value="1"/>
</dbReference>
<dbReference type="RefSeq" id="WP_159719377.1">
    <property type="nucleotide sequence ID" value="NZ_JAGUQN010000010.1"/>
</dbReference>
<evidence type="ECO:0000256" key="1">
    <source>
        <dbReference type="ARBA" id="ARBA00004948"/>
    </source>
</evidence>
<comment type="caution">
    <text evidence="4">The sequence shown here is derived from an EMBL/GenBank/DDBJ whole genome shotgun (WGS) entry which is preliminary data.</text>
</comment>
<protein>
    <submittedName>
        <fullName evidence="4">Thiazole tautomerase TenI</fullName>
    </submittedName>
</protein>
<comment type="pathway">
    <text evidence="1">Cofactor biosynthesis; thiamine diphosphate biosynthesis.</text>
</comment>
<sequence length="213" mass="22521">MKKALHVISTGTQSLEEFAAISSLIHSHVDAIHIREKNKTAKELVKWIEALLYAGVPAKKIIVNDRVDVAVACGVKGVQLAYHSLSVKAVKAHFPSLLVGCSIHSLEEGIEAEQDGADYCIYGHVFPTECKAGIPARGVSELQEIAATIRIPVIAIGGIQPDHVSQVWCAGAAGVAVMSGVFLAKDPLAQVKRYAMQACDPDAKGSACNKGEG</sequence>
<dbReference type="Proteomes" id="UP001213979">
    <property type="component" value="Unassembled WGS sequence"/>
</dbReference>
<evidence type="ECO:0000313" key="5">
    <source>
        <dbReference type="Proteomes" id="UP001213979"/>
    </source>
</evidence>
<dbReference type="SUPFAM" id="SSF51391">
    <property type="entry name" value="Thiamin phosphate synthase"/>
    <property type="match status" value="1"/>
</dbReference>
<dbReference type="CDD" id="cd00564">
    <property type="entry name" value="TMP_TenI"/>
    <property type="match status" value="1"/>
</dbReference>
<organism evidence="4 5">
    <name type="scientific">Anoxybacteroides rupiense</name>
    <dbReference type="NCBI Taxonomy" id="311460"/>
    <lineage>
        <taxon>Bacteria</taxon>
        <taxon>Bacillati</taxon>
        <taxon>Bacillota</taxon>
        <taxon>Bacilli</taxon>
        <taxon>Bacillales</taxon>
        <taxon>Anoxybacillaceae</taxon>
        <taxon>Anoxybacteroides</taxon>
    </lineage>
</organism>
<gene>
    <name evidence="4" type="primary">tenI</name>
    <name evidence="4" type="ORF">PNH38_09905</name>
</gene>
<dbReference type="InterPro" id="IPR022998">
    <property type="entry name" value="ThiamineP_synth_TenI"/>
</dbReference>
<name>A0ABT5W4E9_9BACL</name>
<accession>A0ABT5W4E9</accession>
<dbReference type="InterPro" id="IPR036206">
    <property type="entry name" value="ThiamineP_synth_sf"/>
</dbReference>
<evidence type="ECO:0000256" key="2">
    <source>
        <dbReference type="ARBA" id="ARBA00022977"/>
    </source>
</evidence>
<reference evidence="4 5" key="1">
    <citation type="submission" date="2023-01" db="EMBL/GenBank/DDBJ databases">
        <title>Genome-based reclassification of Anoxybacillus geothermalis as a later heterotypic synonym of Anoxybacillus rupiensis.</title>
        <authorList>
            <person name="Inan Bektas K."/>
            <person name="Canakci S."/>
            <person name="Belduz A.A."/>
            <person name="Guler H.H."/>
        </authorList>
    </citation>
    <scope>NUCLEOTIDE SEQUENCE [LARGE SCALE GENOMIC DNA]</scope>
    <source>
        <strain evidence="4 5">DSM 17127</strain>
    </source>
</reference>
<dbReference type="EMBL" id="JAQOTG010000008">
    <property type="protein sequence ID" value="MDE8564203.1"/>
    <property type="molecule type" value="Genomic_DNA"/>
</dbReference>
<feature type="domain" description="Thiamine phosphate synthase/TenI" evidence="3">
    <location>
        <begin position="15"/>
        <end position="181"/>
    </location>
</feature>
<evidence type="ECO:0000259" key="3">
    <source>
        <dbReference type="Pfam" id="PF02581"/>
    </source>
</evidence>
<dbReference type="NCBIfam" id="NF005819">
    <property type="entry name" value="PRK07695.1"/>
    <property type="match status" value="1"/>
</dbReference>